<organism evidence="1 2">
    <name type="scientific">Ruminobacter amylophilus</name>
    <dbReference type="NCBI Taxonomy" id="867"/>
    <lineage>
        <taxon>Bacteria</taxon>
        <taxon>Pseudomonadati</taxon>
        <taxon>Pseudomonadota</taxon>
        <taxon>Gammaproteobacteria</taxon>
        <taxon>Aeromonadales</taxon>
        <taxon>Succinivibrionaceae</taxon>
        <taxon>Ruminobacter</taxon>
    </lineage>
</organism>
<dbReference type="EMBL" id="FOXF01000016">
    <property type="protein sequence ID" value="SFP33907.1"/>
    <property type="molecule type" value="Genomic_DNA"/>
</dbReference>
<protein>
    <submittedName>
        <fullName evidence="1">Uncharacterized protein</fullName>
    </submittedName>
</protein>
<reference evidence="1 2" key="1">
    <citation type="submission" date="2016-10" db="EMBL/GenBank/DDBJ databases">
        <authorList>
            <person name="Varghese N."/>
            <person name="Submissions S."/>
        </authorList>
    </citation>
    <scope>NUCLEOTIDE SEQUENCE [LARGE SCALE GENOMIC DNA]</scope>
    <source>
        <strain evidence="1 2">DSM 1361</strain>
    </source>
</reference>
<dbReference type="Proteomes" id="UP000243745">
    <property type="component" value="Unassembled WGS sequence"/>
</dbReference>
<dbReference type="AlphaFoldDB" id="A0A662ZHW7"/>
<evidence type="ECO:0000313" key="2">
    <source>
        <dbReference type="Proteomes" id="UP000243745"/>
    </source>
</evidence>
<name>A0A662ZHW7_9GAMM</name>
<keyword evidence="2" id="KW-1185">Reference proteome</keyword>
<evidence type="ECO:0000313" key="1">
    <source>
        <dbReference type="EMBL" id="SFP33907.1"/>
    </source>
</evidence>
<sequence length="356" mass="41668">MNYNKIYNSLTDVNIDDGYESCVKQIDFSYNKLKDPGYSIDNENCPSYHLEQLKRDCLHDRFSIDYSNYHFECLINMPNSEEIGDSMFVIFSGARDLKKDRLPVFKRWSYHKFVDSIVLNIADPMFYKFNDLCLGWYYGDENESAIKLCGDIIKKIQSLLSISSKKLFFFGSSGGGYVSLQMAMYFSKTTHIAINPQIILSNFFYGKTFSEITGINLLTRDDFKRNQTIEIIKNRIKNSTNRFFIIQNLQCKDDCTLQLFPLMKELGISKFHFGLNNYKNFALWMYSCIGGHNAQGDQLIFSYVIYIAQKISEGSELTDFDFFLIKNISCIWRQREWFLSQHKSCLSKLNFIEKNK</sequence>
<proteinExistence type="predicted"/>
<dbReference type="SUPFAM" id="SSF53474">
    <property type="entry name" value="alpha/beta-Hydrolases"/>
    <property type="match status" value="1"/>
</dbReference>
<gene>
    <name evidence="1" type="ORF">SAMN02910344_01138</name>
</gene>
<dbReference type="RefSeq" id="WP_093141805.1">
    <property type="nucleotide sequence ID" value="NZ_FOXF01000016.1"/>
</dbReference>
<dbReference type="InterPro" id="IPR029058">
    <property type="entry name" value="AB_hydrolase_fold"/>
</dbReference>
<dbReference type="OrthoDB" id="8421922at2"/>
<accession>A0A662ZHW7</accession>